<evidence type="ECO:0000256" key="4">
    <source>
        <dbReference type="ARBA" id="ARBA00022833"/>
    </source>
</evidence>
<dbReference type="InterPro" id="IPR001965">
    <property type="entry name" value="Znf_PHD"/>
</dbReference>
<feature type="domain" description="PHD-type" evidence="8">
    <location>
        <begin position="456"/>
        <end position="503"/>
    </location>
</feature>
<name>A0AAP0G7M6_9ASPA</name>
<dbReference type="PANTHER" id="PTHR46508">
    <property type="entry name" value="PHD FINGER FAMILY PROTEIN"/>
    <property type="match status" value="1"/>
</dbReference>
<keyword evidence="11" id="KW-1185">Reference proteome</keyword>
<dbReference type="PROSITE" id="PS01359">
    <property type="entry name" value="ZF_PHD_1"/>
    <property type="match status" value="1"/>
</dbReference>
<feature type="domain" description="DDT" evidence="9">
    <location>
        <begin position="265"/>
        <end position="325"/>
    </location>
</feature>
<dbReference type="SUPFAM" id="SSF57903">
    <property type="entry name" value="FYVE/PHD zinc finger"/>
    <property type="match status" value="2"/>
</dbReference>
<evidence type="ECO:0000313" key="11">
    <source>
        <dbReference type="Proteomes" id="UP001418222"/>
    </source>
</evidence>
<dbReference type="PROSITE" id="PS50016">
    <property type="entry name" value="ZF_PHD_2"/>
    <property type="match status" value="1"/>
</dbReference>
<evidence type="ECO:0000256" key="5">
    <source>
        <dbReference type="ARBA" id="ARBA00023242"/>
    </source>
</evidence>
<reference evidence="10 11" key="1">
    <citation type="journal article" date="2022" name="Nat. Plants">
        <title>Genomes of leafy and leafless Platanthera orchids illuminate the evolution of mycoheterotrophy.</title>
        <authorList>
            <person name="Li M.H."/>
            <person name="Liu K.W."/>
            <person name="Li Z."/>
            <person name="Lu H.C."/>
            <person name="Ye Q.L."/>
            <person name="Zhang D."/>
            <person name="Wang J.Y."/>
            <person name="Li Y.F."/>
            <person name="Zhong Z.M."/>
            <person name="Liu X."/>
            <person name="Yu X."/>
            <person name="Liu D.K."/>
            <person name="Tu X.D."/>
            <person name="Liu B."/>
            <person name="Hao Y."/>
            <person name="Liao X.Y."/>
            <person name="Jiang Y.T."/>
            <person name="Sun W.H."/>
            <person name="Chen J."/>
            <person name="Chen Y.Q."/>
            <person name="Ai Y."/>
            <person name="Zhai J.W."/>
            <person name="Wu S.S."/>
            <person name="Zhou Z."/>
            <person name="Hsiao Y.Y."/>
            <person name="Wu W.L."/>
            <person name="Chen Y.Y."/>
            <person name="Lin Y.F."/>
            <person name="Hsu J.L."/>
            <person name="Li C.Y."/>
            <person name="Wang Z.W."/>
            <person name="Zhao X."/>
            <person name="Zhong W.Y."/>
            <person name="Ma X.K."/>
            <person name="Ma L."/>
            <person name="Huang J."/>
            <person name="Chen G.Z."/>
            <person name="Huang M.Z."/>
            <person name="Huang L."/>
            <person name="Peng D.H."/>
            <person name="Luo Y.B."/>
            <person name="Zou S.Q."/>
            <person name="Chen S.P."/>
            <person name="Lan S."/>
            <person name="Tsai W.C."/>
            <person name="Van de Peer Y."/>
            <person name="Liu Z.J."/>
        </authorList>
    </citation>
    <scope>NUCLEOTIDE SEQUENCE [LARGE SCALE GENOMIC DNA]</scope>
    <source>
        <strain evidence="10">Lor287</strain>
    </source>
</reference>
<proteinExistence type="predicted"/>
<keyword evidence="5" id="KW-0539">Nucleus</keyword>
<evidence type="ECO:0000256" key="3">
    <source>
        <dbReference type="ARBA" id="ARBA00022771"/>
    </source>
</evidence>
<dbReference type="Proteomes" id="UP001418222">
    <property type="component" value="Unassembled WGS sequence"/>
</dbReference>
<evidence type="ECO:0000259" key="8">
    <source>
        <dbReference type="PROSITE" id="PS50016"/>
    </source>
</evidence>
<dbReference type="SMART" id="SM00571">
    <property type="entry name" value="DDT"/>
    <property type="match status" value="1"/>
</dbReference>
<dbReference type="InterPro" id="IPR019786">
    <property type="entry name" value="Zinc_finger_PHD-type_CS"/>
</dbReference>
<accession>A0AAP0G7M6</accession>
<evidence type="ECO:0000259" key="9">
    <source>
        <dbReference type="PROSITE" id="PS50827"/>
    </source>
</evidence>
<evidence type="ECO:0000256" key="7">
    <source>
        <dbReference type="SAM" id="MobiDB-lite"/>
    </source>
</evidence>
<keyword evidence="3 6" id="KW-0863">Zinc-finger</keyword>
<dbReference type="Pfam" id="PF02791">
    <property type="entry name" value="DDT"/>
    <property type="match status" value="1"/>
</dbReference>
<gene>
    <name evidence="10" type="ORF">KSP39_PZI009010</name>
</gene>
<dbReference type="EMBL" id="JBBWWQ010000007">
    <property type="protein sequence ID" value="KAK8942659.1"/>
    <property type="molecule type" value="Genomic_DNA"/>
</dbReference>
<evidence type="ECO:0000313" key="10">
    <source>
        <dbReference type="EMBL" id="KAK8942659.1"/>
    </source>
</evidence>
<keyword evidence="4" id="KW-0862">Zinc</keyword>
<evidence type="ECO:0008006" key="12">
    <source>
        <dbReference type="Google" id="ProtNLM"/>
    </source>
</evidence>
<dbReference type="InterPro" id="IPR018501">
    <property type="entry name" value="DDT_dom"/>
</dbReference>
<keyword evidence="2" id="KW-0479">Metal-binding</keyword>
<comment type="caution">
    <text evidence="10">The sequence shown here is derived from an EMBL/GenBank/DDBJ whole genome shotgun (WGS) entry which is preliminary data.</text>
</comment>
<evidence type="ECO:0000256" key="1">
    <source>
        <dbReference type="ARBA" id="ARBA00004123"/>
    </source>
</evidence>
<evidence type="ECO:0000256" key="6">
    <source>
        <dbReference type="PROSITE-ProRule" id="PRU00146"/>
    </source>
</evidence>
<feature type="region of interest" description="Disordered" evidence="7">
    <location>
        <begin position="1213"/>
        <end position="1244"/>
    </location>
</feature>
<dbReference type="GO" id="GO:0005634">
    <property type="term" value="C:nucleus"/>
    <property type="evidence" value="ECO:0007669"/>
    <property type="project" value="UniProtKB-SubCell"/>
</dbReference>
<evidence type="ECO:0000256" key="2">
    <source>
        <dbReference type="ARBA" id="ARBA00022723"/>
    </source>
</evidence>
<dbReference type="PROSITE" id="PS50827">
    <property type="entry name" value="DDT"/>
    <property type="match status" value="1"/>
</dbReference>
<organism evidence="10 11">
    <name type="scientific">Platanthera zijinensis</name>
    <dbReference type="NCBI Taxonomy" id="2320716"/>
    <lineage>
        <taxon>Eukaryota</taxon>
        <taxon>Viridiplantae</taxon>
        <taxon>Streptophyta</taxon>
        <taxon>Embryophyta</taxon>
        <taxon>Tracheophyta</taxon>
        <taxon>Spermatophyta</taxon>
        <taxon>Magnoliopsida</taxon>
        <taxon>Liliopsida</taxon>
        <taxon>Asparagales</taxon>
        <taxon>Orchidaceae</taxon>
        <taxon>Orchidoideae</taxon>
        <taxon>Orchideae</taxon>
        <taxon>Orchidinae</taxon>
        <taxon>Platanthera</taxon>
    </lineage>
</organism>
<sequence length="1530" mass="172276">MELVGMAVRKCFLGLDSIAGVIESFDASTGSFKILYDNGASEEIGVDKVFSILRDMGNDSSPAVLPRRRGRGRPPKKLPQIDPVERLGVYGVLAEATANGSCADSATLGGKSQTDELEINSAHVDDGGMGMSLSDHSMEGVSLRGSNGGDACFEDVVPECCCPEEKHDEYLGGEGVLNDLEIEDDESMRKRRKLSGEVTPAPNVSLRRSARRTTSATLLSPPDAPVCNSVSMIQNSEWHEQKLEFGTDDSMPPLPPSSSDLDADGLSVIDLFTVYSCLRSFSRSLFLSPFRLETLVAALRCKYANPLIDSIHFSLLHALKSHLKVLMDVEFQPATDCLRNLNWDFLDLQTWPFFLVEYMLFCGSSLRSDFKLAHLKLLDAEYYEQPAKVKLEILRCLCDDVVEVDSLRLELSRRVTDSELVVDPTNTSRRRNYSVVYDGESSIAQHEVDDIADRNSDECCLCRMDGNLICCDGCPAAFHSRCVGVVKDHLPEGEWLCPACLADKDGIVSVLMPFKGADFLGRDSHGRLFYGCCGYLLVSHSFDSNDLYHYYNKNDLVSVVNILKSEPSPFDEIRNVISAYWGIHINDSNSLYESDIHYLKVTMDEKAQVNPPSFSKDNHCCDNFISLGAMCTAPVIAASKYCDFTDSIQPCSVSSIQHEEMASQPAVSEPVGNILDAVSFVYTSQINGFGVCTDSTRHPTEIALMKPTDRTIGKDESSEIPGWSCTSEKTVVTCRLQSDPFSYINYYGFGLVAAAMAEELLPKPSEINTINSLKPDEVMKSDQLKSICKKFTQWCWYSYYSVMVEIHKEDCGWCFSCRRLNDTECLFRSVEGKHLEAIKFSVEAFTLRAGLDSEKNKKSQIVLAMHHILSIEERVRSFLSGPWEKLYYSEQWRRAVLKAYDVTSLKLLLLSLESNLRRVALLTEWLKPVNIDQNGAFTASKLTDFHWWRGGKLLRQLFCWKILPRSMASKCSRQAGRKKIPNLFYHDGSDFSKRSKGISWRAAVEMSGNVAQLIYQVKDLDSNIKWVEISSAHLFPQCTKESKKIEKLFKQVLVRKRCIEGTDVKYLLDFGKRETVPAIVSKNGVLLEECSDKRKRFWLSETYVPLNLVKAFEEKKLSRLSKKKDSGQACENRNIFAMKKSKILKGFAYLFSKARNSEKHCCGHCNKDVLVREAVNCQYCDGFFHRKHFKVPKGAFVTTYTCSKCKEKETAKPENHKIVGQKRKASMVRKGNPISMPKKSKENPGILGEKVKKITFLLSSKLNENQLSSATKLNENQLSSAKKSNNKLVSLVRESKENLVEVQCRKNPSRLARKLKQSSISLDKKSKLIRTKRKHGVAKRKRKVIQRMGHDGQSKNASFLRSDDFIRWCKKKRSVLQHSYWLNGLLWLNGPSNGRGKRFRDTNVFLPTQPAEDVFAKPMCCLCREDYNFGQIFVCCEGCRDWFHGDAFGLEHESVNNLAGFKCPKCRMRSVPVCPFSKGPAHCIIKIKKVSNAYVEHGDVQHKKCDGKPQSASCKECPVFGPSEDHSLVK</sequence>
<dbReference type="Gene3D" id="3.30.40.10">
    <property type="entry name" value="Zinc/RING finger domain, C3HC4 (zinc finger)"/>
    <property type="match status" value="2"/>
</dbReference>
<feature type="compositionally biased region" description="Basic residues" evidence="7">
    <location>
        <begin position="66"/>
        <end position="76"/>
    </location>
</feature>
<dbReference type="InterPro" id="IPR011011">
    <property type="entry name" value="Znf_FYVE_PHD"/>
</dbReference>
<dbReference type="GO" id="GO:0008270">
    <property type="term" value="F:zinc ion binding"/>
    <property type="evidence" value="ECO:0007669"/>
    <property type="project" value="UniProtKB-KW"/>
</dbReference>
<comment type="subcellular location">
    <subcellularLocation>
        <location evidence="1">Nucleus</location>
    </subcellularLocation>
</comment>
<feature type="region of interest" description="Disordered" evidence="7">
    <location>
        <begin position="61"/>
        <end position="80"/>
    </location>
</feature>
<dbReference type="InterPro" id="IPR056618">
    <property type="entry name" value="Chromo_PTM"/>
</dbReference>
<dbReference type="SMART" id="SM00249">
    <property type="entry name" value="PHD"/>
    <property type="match status" value="3"/>
</dbReference>
<dbReference type="InterPro" id="IPR013083">
    <property type="entry name" value="Znf_RING/FYVE/PHD"/>
</dbReference>
<dbReference type="Pfam" id="PF00628">
    <property type="entry name" value="PHD"/>
    <property type="match status" value="1"/>
</dbReference>
<protein>
    <recommendedName>
        <fullName evidence="12">DDT domain-containing protein PTM</fullName>
    </recommendedName>
</protein>
<dbReference type="PANTHER" id="PTHR46508:SF5">
    <property type="entry name" value="PHD-FINGER AND DNA BINDING DOMAIN-CONTAINING PROTEIN"/>
    <property type="match status" value="1"/>
</dbReference>
<dbReference type="Pfam" id="PF24294">
    <property type="entry name" value="Chromo_PTM"/>
    <property type="match status" value="1"/>
</dbReference>
<dbReference type="InterPro" id="IPR019787">
    <property type="entry name" value="Znf_PHD-finger"/>
</dbReference>